<name>K5BH50_MYCHD</name>
<dbReference type="STRING" id="1122247.GCA_000379865_01560"/>
<dbReference type="PATRIC" id="fig|1122247.3.peg.570"/>
<dbReference type="EMBL" id="AMRA01000016">
    <property type="protein sequence ID" value="EKF25357.1"/>
    <property type="molecule type" value="Genomic_DNA"/>
</dbReference>
<sequence>MSEANSRVAKVAGLTLAGIGLSHFVAPQLYTSLTEAAFPDNTRRHIYIDGGIETALGLALAVPKTRKLAVVGLLGYGAYLVGNVVRNR</sequence>
<organism evidence="1 2">
    <name type="scientific">Mycolicibacterium hassiacum (strain DSM 44199 / CIP 105218 / JCM 12690 / 3849)</name>
    <name type="common">Mycobacterium hassiacum</name>
    <dbReference type="NCBI Taxonomy" id="1122247"/>
    <lineage>
        <taxon>Bacteria</taxon>
        <taxon>Bacillati</taxon>
        <taxon>Actinomycetota</taxon>
        <taxon>Actinomycetes</taxon>
        <taxon>Mycobacteriales</taxon>
        <taxon>Mycobacteriaceae</taxon>
        <taxon>Mycolicibacterium</taxon>
    </lineage>
</organism>
<proteinExistence type="predicted"/>
<dbReference type="AlphaFoldDB" id="K5BH50"/>
<accession>K5BH50</accession>
<dbReference type="Proteomes" id="UP000006265">
    <property type="component" value="Unassembled WGS sequence"/>
</dbReference>
<evidence type="ECO:0000313" key="1">
    <source>
        <dbReference type="EMBL" id="EKF25357.1"/>
    </source>
</evidence>
<dbReference type="OrthoDB" id="3482508at2"/>
<keyword evidence="2" id="KW-1185">Reference proteome</keyword>
<evidence type="ECO:0000313" key="2">
    <source>
        <dbReference type="Proteomes" id="UP000006265"/>
    </source>
</evidence>
<gene>
    <name evidence="1" type="ORF">C731_0594</name>
</gene>
<comment type="caution">
    <text evidence="1">The sequence shown here is derived from an EMBL/GenBank/DDBJ whole genome shotgun (WGS) entry which is preliminary data.</text>
</comment>
<dbReference type="eggNOG" id="COG4270">
    <property type="taxonomic scope" value="Bacteria"/>
</dbReference>
<reference evidence="1 2" key="1">
    <citation type="journal article" date="2012" name="J. Bacteriol.">
        <title>Genome sequence of Mycobacterium hassiacum DSM 44199, a rare source of heat-stable mycobacterial proteins.</title>
        <authorList>
            <person name="Tiago I."/>
            <person name="Maranha A."/>
            <person name="Mendes V."/>
            <person name="Alarico S."/>
            <person name="Moynihan P.J."/>
            <person name="Clarke A.J."/>
            <person name="Macedo-Ribeiro S."/>
            <person name="Pereira P.J."/>
            <person name="Empadinhas N."/>
        </authorList>
    </citation>
    <scope>NUCLEOTIDE SEQUENCE [LARGE SCALE GENOMIC DNA]</scope>
    <source>
        <strain evidence="2">DSM 44199 / CIP 105218 / JCM 12690 / 3849</strain>
    </source>
</reference>
<protein>
    <submittedName>
        <fullName evidence="1">Uncharacterized protein</fullName>
    </submittedName>
</protein>